<evidence type="ECO:0000313" key="3">
    <source>
        <dbReference type="Proteomes" id="UP000785679"/>
    </source>
</evidence>
<proteinExistence type="predicted"/>
<evidence type="ECO:0000256" key="1">
    <source>
        <dbReference type="SAM" id="MobiDB-lite"/>
    </source>
</evidence>
<feature type="region of interest" description="Disordered" evidence="1">
    <location>
        <begin position="1"/>
        <end position="61"/>
    </location>
</feature>
<keyword evidence="3" id="KW-1185">Reference proteome</keyword>
<accession>A0A8J8NC19</accession>
<dbReference type="Proteomes" id="UP000785679">
    <property type="component" value="Unassembled WGS sequence"/>
</dbReference>
<gene>
    <name evidence="2" type="ORF">FGO68_gene16516</name>
</gene>
<dbReference type="AlphaFoldDB" id="A0A8J8NC19"/>
<dbReference type="EMBL" id="RRYP01024368">
    <property type="protein sequence ID" value="TNV72084.1"/>
    <property type="molecule type" value="Genomic_DNA"/>
</dbReference>
<protein>
    <submittedName>
        <fullName evidence="2">Uncharacterized protein</fullName>
    </submittedName>
</protein>
<comment type="caution">
    <text evidence="2">The sequence shown here is derived from an EMBL/GenBank/DDBJ whole genome shotgun (WGS) entry which is preliminary data.</text>
</comment>
<sequence length="252" mass="29328">MESRGEGISKKSHSQLDIPFKKLGSIKQKKRSSIQSGSQTSRQDKDKQKSSNVLNVPMFERTGTIKDSIGAKIEELLVEEQSSSSSDSSINFTKKSTAKEEYKVEQFYREINNEIKSPKVDLEEEKVSLEFGNEGAQAFESDQEDPISQQMGQNQFRHESPFVKTQIHQKLSKNDIFKSPRVDTAPQIFLQFSPSKHVTHNIIPNQQLDYHQIQQRMDVDFEMSEELERELITEYERRALEEDRKQRRHNFQ</sequence>
<name>A0A8J8NC19_HALGN</name>
<organism evidence="2 3">
    <name type="scientific">Halteria grandinella</name>
    <dbReference type="NCBI Taxonomy" id="5974"/>
    <lineage>
        <taxon>Eukaryota</taxon>
        <taxon>Sar</taxon>
        <taxon>Alveolata</taxon>
        <taxon>Ciliophora</taxon>
        <taxon>Intramacronucleata</taxon>
        <taxon>Spirotrichea</taxon>
        <taxon>Stichotrichia</taxon>
        <taxon>Sporadotrichida</taxon>
        <taxon>Halteriidae</taxon>
        <taxon>Halteria</taxon>
    </lineage>
</organism>
<evidence type="ECO:0000313" key="2">
    <source>
        <dbReference type="EMBL" id="TNV72084.1"/>
    </source>
</evidence>
<reference evidence="2" key="1">
    <citation type="submission" date="2019-06" db="EMBL/GenBank/DDBJ databases">
        <authorList>
            <person name="Zheng W."/>
        </authorList>
    </citation>
    <scope>NUCLEOTIDE SEQUENCE</scope>
    <source>
        <strain evidence="2">QDHG01</strain>
    </source>
</reference>